<dbReference type="Pfam" id="PF02562">
    <property type="entry name" value="PhoH"/>
    <property type="match status" value="1"/>
</dbReference>
<dbReference type="Gene3D" id="3.40.50.300">
    <property type="entry name" value="P-loop containing nucleotide triphosphate hydrolases"/>
    <property type="match status" value="1"/>
</dbReference>
<dbReference type="FunFam" id="3.40.50.300:FF:000013">
    <property type="entry name" value="PhoH family ATPase"/>
    <property type="match status" value="1"/>
</dbReference>
<dbReference type="GO" id="GO:0005524">
    <property type="term" value="F:ATP binding"/>
    <property type="evidence" value="ECO:0007669"/>
    <property type="project" value="UniProtKB-KW"/>
</dbReference>
<dbReference type="SUPFAM" id="SSF52540">
    <property type="entry name" value="P-loop containing nucleoside triphosphate hydrolases"/>
    <property type="match status" value="1"/>
</dbReference>
<comment type="caution">
    <text evidence="8">The sequence shown here is derived from an EMBL/GenBank/DDBJ whole genome shotgun (WGS) entry which is preliminary data.</text>
</comment>
<gene>
    <name evidence="8" type="ORF">HMPREF9240_00836</name>
</gene>
<evidence type="ECO:0000256" key="2">
    <source>
        <dbReference type="ARBA" id="ARBA00010393"/>
    </source>
</evidence>
<evidence type="ECO:0000256" key="1">
    <source>
        <dbReference type="ARBA" id="ARBA00004496"/>
    </source>
</evidence>
<dbReference type="InterPro" id="IPR051451">
    <property type="entry name" value="PhoH2-like"/>
</dbReference>
<proteinExistence type="inferred from homology"/>
<organism evidence="8 9">
    <name type="scientific">Winkia neuii BV029A5</name>
    <dbReference type="NCBI Taxonomy" id="888439"/>
    <lineage>
        <taxon>Bacteria</taxon>
        <taxon>Bacillati</taxon>
        <taxon>Actinomycetota</taxon>
        <taxon>Actinomycetes</taxon>
        <taxon>Actinomycetales</taxon>
        <taxon>Actinomycetaceae</taxon>
        <taxon>Winkia</taxon>
    </lineage>
</organism>
<dbReference type="Proteomes" id="UP000006075">
    <property type="component" value="Unassembled WGS sequence"/>
</dbReference>
<dbReference type="PATRIC" id="fig|888439.3.peg.842"/>
<dbReference type="EMBL" id="AGWP01000004">
    <property type="protein sequence ID" value="EJZ87487.1"/>
    <property type="molecule type" value="Genomic_DNA"/>
</dbReference>
<keyword evidence="9" id="KW-1185">Reference proteome</keyword>
<comment type="subcellular location">
    <subcellularLocation>
        <location evidence="1">Cytoplasm</location>
    </subcellularLocation>
</comment>
<evidence type="ECO:0000313" key="9">
    <source>
        <dbReference type="Proteomes" id="UP000006075"/>
    </source>
</evidence>
<keyword evidence="3" id="KW-0963">Cytoplasm</keyword>
<evidence type="ECO:0000256" key="5">
    <source>
        <dbReference type="ARBA" id="ARBA00022840"/>
    </source>
</evidence>
<dbReference type="PANTHER" id="PTHR30473:SF1">
    <property type="entry name" value="PHOH-LIKE PROTEIN"/>
    <property type="match status" value="1"/>
</dbReference>
<name>K0YUD5_9ACTO</name>
<evidence type="ECO:0000259" key="7">
    <source>
        <dbReference type="Pfam" id="PF02562"/>
    </source>
</evidence>
<evidence type="ECO:0000256" key="4">
    <source>
        <dbReference type="ARBA" id="ARBA00022741"/>
    </source>
</evidence>
<sequence>MPGPQHWLILPVRAGHGTVKIVPEQGGTLSTITIPEGLAPVTLFGAGDSALRAIEDGMPSVDIRVQDRTIHVEGPAGVVQAVTALFEELISLAESGSPLGPDEVAHAVSLLQASQEKQATVSAAVLSARGHAIRPRSETQAKYVRAMDESTVVFGIGPAGTGKTYLAMAKAVQQLLDGVVRRIIVTRPAVEAGESLGFLPGSLTEKVDPYLRPVYDALGDMLEPETLVELRESGTIEVAPLAYMRGRTLNDAFIILDEAQNTTKMQMKMFLTRLGFNSTMVITGDPTQVDLPKGNLSGLVDAVNVLAGIDGIEFCKFSSADVVRHATVRAIIDAYDRRDSAKERLKHEY</sequence>
<evidence type="ECO:0000256" key="6">
    <source>
        <dbReference type="ARBA" id="ARBA00039970"/>
    </source>
</evidence>
<keyword evidence="4" id="KW-0547">Nucleotide-binding</keyword>
<evidence type="ECO:0000256" key="3">
    <source>
        <dbReference type="ARBA" id="ARBA00022490"/>
    </source>
</evidence>
<accession>K0YUD5</accession>
<evidence type="ECO:0000313" key="8">
    <source>
        <dbReference type="EMBL" id="EJZ87487.1"/>
    </source>
</evidence>
<comment type="similarity">
    <text evidence="2">Belongs to the PhoH family.</text>
</comment>
<dbReference type="eggNOG" id="COG1702">
    <property type="taxonomic scope" value="Bacteria"/>
</dbReference>
<feature type="domain" description="PhoH-like protein" evidence="7">
    <location>
        <begin position="133"/>
        <end position="336"/>
    </location>
</feature>
<dbReference type="PANTHER" id="PTHR30473">
    <property type="entry name" value="PROTEIN PHOH"/>
    <property type="match status" value="1"/>
</dbReference>
<dbReference type="InterPro" id="IPR003714">
    <property type="entry name" value="PhoH"/>
</dbReference>
<dbReference type="GO" id="GO:0005829">
    <property type="term" value="C:cytosol"/>
    <property type="evidence" value="ECO:0007669"/>
    <property type="project" value="TreeGrafter"/>
</dbReference>
<keyword evidence="5" id="KW-0067">ATP-binding</keyword>
<protein>
    <recommendedName>
        <fullName evidence="6">PhoH-like protein</fullName>
    </recommendedName>
</protein>
<reference evidence="8 9" key="1">
    <citation type="submission" date="2012-07" db="EMBL/GenBank/DDBJ databases">
        <title>The Genome Sequence of Actinomyces neuii subsp. anitratus BVS029A5.</title>
        <authorList>
            <consortium name="The Broad Institute Genome Sequencing Platform"/>
            <person name="Earl A."/>
            <person name="Ward D."/>
            <person name="Feldgarden M."/>
            <person name="Gevers D."/>
            <person name="Saerens B."/>
            <person name="Vaneechoutte M."/>
            <person name="Walker B."/>
            <person name="Young S.K."/>
            <person name="Zeng Q."/>
            <person name="Gargeya S."/>
            <person name="Fitzgerald M."/>
            <person name="Haas B."/>
            <person name="Abouelleil A."/>
            <person name="Alvarado L."/>
            <person name="Arachchi H.M."/>
            <person name="Berlin A."/>
            <person name="Chapman S.B."/>
            <person name="Goldberg J."/>
            <person name="Griggs A."/>
            <person name="Gujja S."/>
            <person name="Hansen M."/>
            <person name="Howarth C."/>
            <person name="Imamovic A."/>
            <person name="Larimer J."/>
            <person name="McCowen C."/>
            <person name="Montmayeur A."/>
            <person name="Murphy C."/>
            <person name="Neiman D."/>
            <person name="Pearson M."/>
            <person name="Priest M."/>
            <person name="Roberts A."/>
            <person name="Saif S."/>
            <person name="Shea T."/>
            <person name="Sisk P."/>
            <person name="Sykes S."/>
            <person name="Wortman J."/>
            <person name="Nusbaum C."/>
            <person name="Birren B."/>
        </authorList>
    </citation>
    <scope>NUCLEOTIDE SEQUENCE [LARGE SCALE GENOMIC DNA]</scope>
    <source>
        <strain evidence="8 9">BVS029A5</strain>
    </source>
</reference>
<dbReference type="InterPro" id="IPR027417">
    <property type="entry name" value="P-loop_NTPase"/>
</dbReference>
<dbReference type="HOGENOM" id="CLU_051654_0_0_11"/>
<dbReference type="AlphaFoldDB" id="K0YUD5"/>